<name>A0A8I1MHG6_9BACI</name>
<evidence type="ECO:0000313" key="7">
    <source>
        <dbReference type="Proteomes" id="UP000664578"/>
    </source>
</evidence>
<dbReference type="Proteomes" id="UP000664578">
    <property type="component" value="Unassembled WGS sequence"/>
</dbReference>
<dbReference type="PANTHER" id="PTHR41286">
    <property type="entry name" value="HNH NUCLEASE YAJD-RELATED"/>
    <property type="match status" value="1"/>
</dbReference>
<feature type="domain" description="HNH nuclease" evidence="5">
    <location>
        <begin position="11"/>
        <end position="67"/>
    </location>
</feature>
<dbReference type="AlphaFoldDB" id="A0A8I1MHG6"/>
<evidence type="ECO:0000256" key="2">
    <source>
        <dbReference type="ARBA" id="ARBA00022801"/>
    </source>
</evidence>
<dbReference type="EMBL" id="JAEMWV010000011">
    <property type="protein sequence ID" value="MBN8253598.1"/>
    <property type="molecule type" value="Genomic_DNA"/>
</dbReference>
<dbReference type="GO" id="GO:0005829">
    <property type="term" value="C:cytosol"/>
    <property type="evidence" value="ECO:0007669"/>
    <property type="project" value="TreeGrafter"/>
</dbReference>
<proteinExistence type="inferred from homology"/>
<dbReference type="Gene3D" id="1.10.30.50">
    <property type="match status" value="1"/>
</dbReference>
<dbReference type="GO" id="GO:0003676">
    <property type="term" value="F:nucleic acid binding"/>
    <property type="evidence" value="ECO:0007669"/>
    <property type="project" value="InterPro"/>
</dbReference>
<dbReference type="SMART" id="SM00507">
    <property type="entry name" value="HNHc"/>
    <property type="match status" value="1"/>
</dbReference>
<comment type="caution">
    <text evidence="6">The sequence shown here is derived from an EMBL/GenBank/DDBJ whole genome shotgun (WGS) entry which is preliminary data.</text>
</comment>
<reference evidence="6" key="1">
    <citation type="submission" date="2020-12" db="EMBL/GenBank/DDBJ databases">
        <title>PHA producing bacteria isolated from mangrove.</title>
        <authorList>
            <person name="Zheng W."/>
            <person name="Yu S."/>
            <person name="Huang Y."/>
        </authorList>
    </citation>
    <scope>NUCLEOTIDE SEQUENCE</scope>
    <source>
        <strain evidence="6">GN22-4</strain>
    </source>
</reference>
<evidence type="ECO:0000256" key="4">
    <source>
        <dbReference type="ARBA" id="ARBA00040194"/>
    </source>
</evidence>
<evidence type="ECO:0000313" key="6">
    <source>
        <dbReference type="EMBL" id="MBN8253598.1"/>
    </source>
</evidence>
<keyword evidence="6" id="KW-0255">Endonuclease</keyword>
<comment type="similarity">
    <text evidence="3">Belongs to the HNH nuclease family.</text>
</comment>
<evidence type="ECO:0000259" key="5">
    <source>
        <dbReference type="SMART" id="SM00507"/>
    </source>
</evidence>
<dbReference type="InterPro" id="IPR003615">
    <property type="entry name" value="HNH_nuc"/>
</dbReference>
<dbReference type="GO" id="GO:0008270">
    <property type="term" value="F:zinc ion binding"/>
    <property type="evidence" value="ECO:0007669"/>
    <property type="project" value="InterPro"/>
</dbReference>
<dbReference type="GO" id="GO:0016787">
    <property type="term" value="F:hydrolase activity"/>
    <property type="evidence" value="ECO:0007669"/>
    <property type="project" value="UniProtKB-KW"/>
</dbReference>
<organism evidence="6 7">
    <name type="scientific">Priestia flexa</name>
    <dbReference type="NCBI Taxonomy" id="86664"/>
    <lineage>
        <taxon>Bacteria</taxon>
        <taxon>Bacillati</taxon>
        <taxon>Bacillota</taxon>
        <taxon>Bacilli</taxon>
        <taxon>Bacillales</taxon>
        <taxon>Bacillaceae</taxon>
        <taxon>Priestia</taxon>
    </lineage>
</organism>
<protein>
    <recommendedName>
        <fullName evidence="4">Putative HNH nuclease YajD</fullName>
    </recommendedName>
</protein>
<evidence type="ECO:0000256" key="3">
    <source>
        <dbReference type="ARBA" id="ARBA00038412"/>
    </source>
</evidence>
<sequence>MNFYKTTRWKKKRKKILKSDQYLCQECKRYGKRIPANTVHHMHPFRERPDLCLTNWNLISFCTKCHGKMHNRETDELTILGEQWREKAVPPHLSQLKKDDWGTG</sequence>
<dbReference type="Pfam" id="PF01844">
    <property type="entry name" value="HNH"/>
    <property type="match status" value="1"/>
</dbReference>
<dbReference type="PANTHER" id="PTHR41286:SF1">
    <property type="entry name" value="HNH NUCLEASE YAJD-RELATED"/>
    <property type="match status" value="1"/>
</dbReference>
<dbReference type="RefSeq" id="WP_206783074.1">
    <property type="nucleotide sequence ID" value="NZ_JAEMWV010000011.1"/>
</dbReference>
<keyword evidence="2" id="KW-0378">Hydrolase</keyword>
<evidence type="ECO:0000256" key="1">
    <source>
        <dbReference type="ARBA" id="ARBA00022722"/>
    </source>
</evidence>
<dbReference type="GO" id="GO:0004519">
    <property type="term" value="F:endonuclease activity"/>
    <property type="evidence" value="ECO:0007669"/>
    <property type="project" value="UniProtKB-KW"/>
</dbReference>
<dbReference type="InterPro" id="IPR002711">
    <property type="entry name" value="HNH"/>
</dbReference>
<accession>A0A8I1MHG6</accession>
<keyword evidence="1" id="KW-0540">Nuclease</keyword>
<gene>
    <name evidence="6" type="ORF">JF537_18770</name>
</gene>